<dbReference type="EMBL" id="CP022313">
    <property type="protein sequence ID" value="AXJ04822.1"/>
    <property type="molecule type" value="Genomic_DNA"/>
</dbReference>
<evidence type="ECO:0000256" key="1">
    <source>
        <dbReference type="SAM" id="MobiDB-lite"/>
    </source>
</evidence>
<proteinExistence type="predicted"/>
<reference evidence="2 3" key="1">
    <citation type="submission" date="2017-07" db="EMBL/GenBank/DDBJ databases">
        <title>Genome sequence of Pseudomonas NEP1.</title>
        <authorList>
            <person name="Nascimento F.X."/>
        </authorList>
    </citation>
    <scope>NUCLEOTIDE SEQUENCE [LARGE SCALE GENOMIC DNA]</scope>
    <source>
        <strain evidence="2 3">NEP1</strain>
    </source>
</reference>
<name>A0A345UWH0_PSEFL</name>
<feature type="compositionally biased region" description="Acidic residues" evidence="1">
    <location>
        <begin position="39"/>
        <end position="50"/>
    </location>
</feature>
<dbReference type="AlphaFoldDB" id="A0A345UWH0"/>
<accession>A0A345UWH0</accession>
<protein>
    <submittedName>
        <fullName evidence="2">Uncharacterized protein</fullName>
    </submittedName>
</protein>
<organism evidence="2 3">
    <name type="scientific">Pseudomonas fluorescens</name>
    <dbReference type="NCBI Taxonomy" id="294"/>
    <lineage>
        <taxon>Bacteria</taxon>
        <taxon>Pseudomonadati</taxon>
        <taxon>Pseudomonadota</taxon>
        <taxon>Gammaproteobacteria</taxon>
        <taxon>Pseudomonadales</taxon>
        <taxon>Pseudomonadaceae</taxon>
        <taxon>Pseudomonas</taxon>
    </lineage>
</organism>
<sequence length="100" mass="10563">MDIDENAPGNRSQQAVTRTTDNETGHDPRKDESPVPLPPDDEAPLEEDMSDVAATDSVTVEHPQDGSNLADNGAGPQSPDKDDEDREARGLPASDPESGA</sequence>
<dbReference type="Proteomes" id="UP000254535">
    <property type="component" value="Chromosome"/>
</dbReference>
<evidence type="ECO:0000313" key="3">
    <source>
        <dbReference type="Proteomes" id="UP000254535"/>
    </source>
</evidence>
<feature type="region of interest" description="Disordered" evidence="1">
    <location>
        <begin position="1"/>
        <end position="100"/>
    </location>
</feature>
<feature type="compositionally biased region" description="Polar residues" evidence="1">
    <location>
        <begin position="9"/>
        <end position="19"/>
    </location>
</feature>
<evidence type="ECO:0000313" key="2">
    <source>
        <dbReference type="EMBL" id="AXJ04822.1"/>
    </source>
</evidence>
<gene>
    <name evidence="2" type="ORF">CFN16_12050</name>
</gene>
<feature type="compositionally biased region" description="Basic and acidic residues" evidence="1">
    <location>
        <begin position="20"/>
        <end position="33"/>
    </location>
</feature>